<dbReference type="Proteomes" id="UP001632038">
    <property type="component" value="Unassembled WGS sequence"/>
</dbReference>
<evidence type="ECO:0000259" key="1">
    <source>
        <dbReference type="Pfam" id="PF03478"/>
    </source>
</evidence>
<evidence type="ECO:0000313" key="3">
    <source>
        <dbReference type="Proteomes" id="UP001632038"/>
    </source>
</evidence>
<reference evidence="3" key="1">
    <citation type="journal article" date="2024" name="IScience">
        <title>Strigolactones Initiate the Formation of Haustorium-like Structures in Castilleja.</title>
        <authorList>
            <person name="Buerger M."/>
            <person name="Peterson D."/>
            <person name="Chory J."/>
        </authorList>
    </citation>
    <scope>NUCLEOTIDE SEQUENCE [LARGE SCALE GENOMIC DNA]</scope>
</reference>
<gene>
    <name evidence="2" type="ORF">CASFOL_035477</name>
</gene>
<evidence type="ECO:0000313" key="2">
    <source>
        <dbReference type="EMBL" id="KAL3620565.1"/>
    </source>
</evidence>
<dbReference type="PANTHER" id="PTHR40891:SF1">
    <property type="entry name" value="DUF295 DOMAIN-CONTAINING PROTEIN"/>
    <property type="match status" value="1"/>
</dbReference>
<protein>
    <recommendedName>
        <fullName evidence="1">KIB1-4 beta-propeller domain-containing protein</fullName>
    </recommendedName>
</protein>
<comment type="caution">
    <text evidence="2">The sequence shown here is derived from an EMBL/GenBank/DDBJ whole genome shotgun (WGS) entry which is preliminary data.</text>
</comment>
<name>A0ABD3BSR3_9LAMI</name>
<dbReference type="Pfam" id="PF03478">
    <property type="entry name" value="Beta-prop_KIB1-4"/>
    <property type="match status" value="1"/>
</dbReference>
<proteinExistence type="predicted"/>
<organism evidence="2 3">
    <name type="scientific">Castilleja foliolosa</name>
    <dbReference type="NCBI Taxonomy" id="1961234"/>
    <lineage>
        <taxon>Eukaryota</taxon>
        <taxon>Viridiplantae</taxon>
        <taxon>Streptophyta</taxon>
        <taxon>Embryophyta</taxon>
        <taxon>Tracheophyta</taxon>
        <taxon>Spermatophyta</taxon>
        <taxon>Magnoliopsida</taxon>
        <taxon>eudicotyledons</taxon>
        <taxon>Gunneridae</taxon>
        <taxon>Pentapetalae</taxon>
        <taxon>asterids</taxon>
        <taxon>lamiids</taxon>
        <taxon>Lamiales</taxon>
        <taxon>Orobanchaceae</taxon>
        <taxon>Pedicularideae</taxon>
        <taxon>Castillejinae</taxon>
        <taxon>Castilleja</taxon>
    </lineage>
</organism>
<dbReference type="PANTHER" id="PTHR40891">
    <property type="entry name" value="DUF295 DOMAIN-CONTAINING PROTEIN"/>
    <property type="match status" value="1"/>
</dbReference>
<dbReference type="InterPro" id="IPR005174">
    <property type="entry name" value="KIB1-4_b-propeller"/>
</dbReference>
<dbReference type="AlphaFoldDB" id="A0ABD3BSR3"/>
<accession>A0ABD3BSR3</accession>
<dbReference type="EMBL" id="JAVIJP010000066">
    <property type="protein sequence ID" value="KAL3620565.1"/>
    <property type="molecule type" value="Genomic_DNA"/>
</dbReference>
<sequence length="325" mass="37288">MGKKNRKMLSPLQSEIVKENENRQSRQPPLILTSHKEQTIYSPVDGKSHPIYILVLVRKYVFASTHGWLVLVDMFIRDDCCLWNPSSKEMIKLPVLEDFFLYKKCVLSKPPTEPDCYILLIADDMLLQAFCKIGDDEFVCPTQVKGVDRLIAITSFQGKIYGVMSNDYIFGTIEFVGRTMEFRPISINGEQLLKAPVINKNWVVWNEIDLIGSHTDNSLLFVMKDLAQDSITDGSEFRVFRFDINRMECIEVDDIGDQVILIGYYGTGFCCSSSGTTFKPNSIYYIVKFESCVHVYDLDDKSTTSWLPHDVGLKNINHFWIDVKL</sequence>
<feature type="domain" description="KIB1-4 beta-propeller" evidence="1">
    <location>
        <begin position="41"/>
        <end position="297"/>
    </location>
</feature>
<keyword evidence="3" id="KW-1185">Reference proteome</keyword>